<comment type="subunit">
    <text evidence="6">Homodimer.</text>
</comment>
<comment type="catalytic activity">
    <reaction evidence="6">
        <text>pyridoxamine 5'-phosphate + O2 + H2O = pyridoxal 5'-phosphate + H2O2 + NH4(+)</text>
        <dbReference type="Rhea" id="RHEA:15817"/>
        <dbReference type="ChEBI" id="CHEBI:15377"/>
        <dbReference type="ChEBI" id="CHEBI:15379"/>
        <dbReference type="ChEBI" id="CHEBI:16240"/>
        <dbReference type="ChEBI" id="CHEBI:28938"/>
        <dbReference type="ChEBI" id="CHEBI:58451"/>
        <dbReference type="ChEBI" id="CHEBI:597326"/>
        <dbReference type="EC" id="1.4.3.5"/>
    </reaction>
</comment>
<evidence type="ECO:0000256" key="2">
    <source>
        <dbReference type="ARBA" id="ARBA00022630"/>
    </source>
</evidence>
<dbReference type="Gene3D" id="2.30.110.10">
    <property type="entry name" value="Electron Transport, Fmn-binding Protein, Chain A"/>
    <property type="match status" value="1"/>
</dbReference>
<keyword evidence="4 6" id="KW-0560">Oxidoreductase</keyword>
<feature type="binding site" evidence="6">
    <location>
        <begin position="195"/>
        <end position="197"/>
    </location>
    <ligand>
        <name>substrate</name>
    </ligand>
</feature>
<feature type="binding site" evidence="6">
    <location>
        <position position="132"/>
    </location>
    <ligand>
        <name>substrate</name>
    </ligand>
</feature>
<feature type="binding site" evidence="6">
    <location>
        <begin position="81"/>
        <end position="82"/>
    </location>
    <ligand>
        <name>FMN</name>
        <dbReference type="ChEBI" id="CHEBI:58210"/>
    </ligand>
</feature>
<dbReference type="Pfam" id="PF10590">
    <property type="entry name" value="PNP_phzG_C"/>
    <property type="match status" value="1"/>
</dbReference>
<dbReference type="PROSITE" id="PS01064">
    <property type="entry name" value="PYRIDOX_OXIDASE"/>
    <property type="match status" value="1"/>
</dbReference>
<feature type="domain" description="Pyridoxine 5'-phosphate oxidase dimerisation C-terminal" evidence="8">
    <location>
        <begin position="176"/>
        <end position="217"/>
    </location>
</feature>
<keyword evidence="5 6" id="KW-0664">Pyridoxine biosynthesis</keyword>
<feature type="binding site" evidence="6">
    <location>
        <position position="110"/>
    </location>
    <ligand>
        <name>FMN</name>
        <dbReference type="ChEBI" id="CHEBI:58210"/>
    </ligand>
</feature>
<keyword evidence="2 6" id="KW-0285">Flavoprotein</keyword>
<sequence>MNEQNSKSLADRRIDYSQASLSEADTAADPMTQFKRWFDDAINAEVPEANAMSLATVSKDGRPSSRIVLIKHFDQNGFTWFTNYASRKGHELSENPYGALLFHWIELERQVRIEGRVERVSDAESDAYFQSRPLRSRLSAVASSQSQPITTRDALEARYAQAEQQFGDHPPRPENWGGYRLFPDTVEFWQGRRSRLHDRILYTLDADGHWLRQRLQP</sequence>
<evidence type="ECO:0000313" key="9">
    <source>
        <dbReference type="EMBL" id="MFC5474613.1"/>
    </source>
</evidence>
<feature type="binding site" evidence="6">
    <location>
        <begin position="145"/>
        <end position="146"/>
    </location>
    <ligand>
        <name>FMN</name>
        <dbReference type="ChEBI" id="CHEBI:58210"/>
    </ligand>
</feature>
<feature type="binding site" evidence="6">
    <location>
        <position position="189"/>
    </location>
    <ligand>
        <name>FMN</name>
        <dbReference type="ChEBI" id="CHEBI:58210"/>
    </ligand>
</feature>
<feature type="binding site" evidence="6">
    <location>
        <position position="136"/>
    </location>
    <ligand>
        <name>substrate</name>
    </ligand>
</feature>
<evidence type="ECO:0000256" key="1">
    <source>
        <dbReference type="ARBA" id="ARBA00007301"/>
    </source>
</evidence>
<keyword evidence="3 6" id="KW-0288">FMN</keyword>
<feature type="domain" description="Pyridoxamine 5'-phosphate oxidase N-terminal" evidence="7">
    <location>
        <begin position="38"/>
        <end position="165"/>
    </location>
</feature>
<protein>
    <recommendedName>
        <fullName evidence="6">Pyridoxine/pyridoxamine 5'-phosphate oxidase</fullName>
        <ecNumber evidence="6">1.4.3.5</ecNumber>
    </recommendedName>
    <alternativeName>
        <fullName evidence="6">PNP/PMP oxidase</fullName>
        <shortName evidence="6">PNPOx</shortName>
    </alternativeName>
    <alternativeName>
        <fullName evidence="6">Pyridoxal 5'-phosphate synthase</fullName>
    </alternativeName>
</protein>
<evidence type="ECO:0000259" key="7">
    <source>
        <dbReference type="Pfam" id="PF01243"/>
    </source>
</evidence>
<comment type="caution">
    <text evidence="9">The sequence shown here is derived from an EMBL/GenBank/DDBJ whole genome shotgun (WGS) entry which is preliminary data.</text>
</comment>
<feature type="binding site" evidence="6">
    <location>
        <position position="87"/>
    </location>
    <ligand>
        <name>FMN</name>
        <dbReference type="ChEBI" id="CHEBI:58210"/>
    </ligand>
</feature>
<evidence type="ECO:0000256" key="4">
    <source>
        <dbReference type="ARBA" id="ARBA00023002"/>
    </source>
</evidence>
<dbReference type="PANTHER" id="PTHR10851">
    <property type="entry name" value="PYRIDOXINE-5-PHOSPHATE OXIDASE"/>
    <property type="match status" value="1"/>
</dbReference>
<name>A0ABW0M8T1_9BURK</name>
<accession>A0ABW0M8T1</accession>
<dbReference type="InterPro" id="IPR012349">
    <property type="entry name" value="Split_barrel_FMN-bd"/>
</dbReference>
<proteinExistence type="inferred from homology"/>
<reference evidence="10" key="1">
    <citation type="journal article" date="2019" name="Int. J. Syst. Evol. Microbiol.">
        <title>The Global Catalogue of Microorganisms (GCM) 10K type strain sequencing project: providing services to taxonomists for standard genome sequencing and annotation.</title>
        <authorList>
            <consortium name="The Broad Institute Genomics Platform"/>
            <consortium name="The Broad Institute Genome Sequencing Center for Infectious Disease"/>
            <person name="Wu L."/>
            <person name="Ma J."/>
        </authorList>
    </citation>
    <scope>NUCLEOTIDE SEQUENCE [LARGE SCALE GENOMIC DNA]</scope>
    <source>
        <strain evidence="10">JCM 17066</strain>
    </source>
</reference>
<dbReference type="EMBL" id="JBHSMT010000021">
    <property type="protein sequence ID" value="MFC5474613.1"/>
    <property type="molecule type" value="Genomic_DNA"/>
</dbReference>
<dbReference type="Proteomes" id="UP001596045">
    <property type="component" value="Unassembled WGS sequence"/>
</dbReference>
<dbReference type="InterPro" id="IPR019740">
    <property type="entry name" value="Pyridox_Oxase_CS"/>
</dbReference>
<gene>
    <name evidence="6 9" type="primary">pdxH</name>
    <name evidence="9" type="ORF">ACFPM8_11680</name>
</gene>
<dbReference type="GO" id="GO:0004733">
    <property type="term" value="F:pyridoxamine phosphate oxidase activity"/>
    <property type="evidence" value="ECO:0007669"/>
    <property type="project" value="UniProtKB-EC"/>
</dbReference>
<dbReference type="NCBIfam" id="NF004231">
    <property type="entry name" value="PRK05679.1"/>
    <property type="match status" value="1"/>
</dbReference>
<comment type="function">
    <text evidence="6">Catalyzes the oxidation of either pyridoxine 5'-phosphate (PNP) or pyridoxamine 5'-phosphate (PMP) into pyridoxal 5'-phosphate (PLP).</text>
</comment>
<comment type="pathway">
    <text evidence="6">Cofactor metabolism; pyridoxal 5'-phosphate salvage; pyridoxal 5'-phosphate from pyridoxine 5'-phosphate: step 1/1.</text>
</comment>
<feature type="binding site" evidence="6">
    <location>
        <position position="88"/>
    </location>
    <ligand>
        <name>FMN</name>
        <dbReference type="ChEBI" id="CHEBI:58210"/>
    </ligand>
</feature>
<dbReference type="EC" id="1.4.3.5" evidence="6"/>
<evidence type="ECO:0000256" key="6">
    <source>
        <dbReference type="HAMAP-Rule" id="MF_01629"/>
    </source>
</evidence>
<dbReference type="InterPro" id="IPR000659">
    <property type="entry name" value="Pyridox_Oxase"/>
</dbReference>
<dbReference type="PANTHER" id="PTHR10851:SF0">
    <property type="entry name" value="PYRIDOXINE-5'-PHOSPHATE OXIDASE"/>
    <property type="match status" value="1"/>
</dbReference>
<comment type="pathway">
    <text evidence="6">Cofactor metabolism; pyridoxal 5'-phosphate salvage; pyridoxal 5'-phosphate from pyridoxamine 5'-phosphate: step 1/1.</text>
</comment>
<dbReference type="HAMAP" id="MF_01629">
    <property type="entry name" value="PdxH"/>
    <property type="match status" value="1"/>
</dbReference>
<dbReference type="RefSeq" id="WP_378997725.1">
    <property type="nucleotide sequence ID" value="NZ_JBHSMT010000021.1"/>
</dbReference>
<dbReference type="SUPFAM" id="SSF50475">
    <property type="entry name" value="FMN-binding split barrel"/>
    <property type="match status" value="1"/>
</dbReference>
<feature type="binding site" evidence="6">
    <location>
        <position position="71"/>
    </location>
    <ligand>
        <name>substrate</name>
    </ligand>
</feature>
<comment type="cofactor">
    <cofactor evidence="6">
        <name>FMN</name>
        <dbReference type="ChEBI" id="CHEBI:58210"/>
    </cofactor>
    <text evidence="6">Binds 1 FMN per subunit.</text>
</comment>
<evidence type="ECO:0000256" key="3">
    <source>
        <dbReference type="ARBA" id="ARBA00022643"/>
    </source>
</evidence>
<dbReference type="InterPro" id="IPR019576">
    <property type="entry name" value="Pyridoxamine_oxidase_dimer_C"/>
</dbReference>
<organism evidence="9 10">
    <name type="scientific">Paraherbaspirillum soli</name>
    <dbReference type="NCBI Taxonomy" id="631222"/>
    <lineage>
        <taxon>Bacteria</taxon>
        <taxon>Pseudomonadati</taxon>
        <taxon>Pseudomonadota</taxon>
        <taxon>Betaproteobacteria</taxon>
        <taxon>Burkholderiales</taxon>
        <taxon>Oxalobacteraceae</taxon>
        <taxon>Paraherbaspirillum</taxon>
    </lineage>
</organism>
<feature type="binding site" evidence="6">
    <location>
        <begin position="66"/>
        <end position="71"/>
    </location>
    <ligand>
        <name>FMN</name>
        <dbReference type="ChEBI" id="CHEBI:58210"/>
    </ligand>
</feature>
<comment type="catalytic activity">
    <reaction evidence="6">
        <text>pyridoxine 5'-phosphate + O2 = pyridoxal 5'-phosphate + H2O2</text>
        <dbReference type="Rhea" id="RHEA:15149"/>
        <dbReference type="ChEBI" id="CHEBI:15379"/>
        <dbReference type="ChEBI" id="CHEBI:16240"/>
        <dbReference type="ChEBI" id="CHEBI:58589"/>
        <dbReference type="ChEBI" id="CHEBI:597326"/>
        <dbReference type="EC" id="1.4.3.5"/>
    </reaction>
</comment>
<dbReference type="PIRSF" id="PIRSF000190">
    <property type="entry name" value="Pyd_amn-ph_oxd"/>
    <property type="match status" value="1"/>
</dbReference>
<keyword evidence="10" id="KW-1185">Reference proteome</keyword>
<comment type="similarity">
    <text evidence="1 6">Belongs to the pyridoxamine 5'-phosphate oxidase family.</text>
</comment>
<dbReference type="InterPro" id="IPR011576">
    <property type="entry name" value="Pyridox_Oxase_N"/>
</dbReference>
<evidence type="ECO:0000313" key="10">
    <source>
        <dbReference type="Proteomes" id="UP001596045"/>
    </source>
</evidence>
<feature type="binding site" evidence="6">
    <location>
        <position position="199"/>
    </location>
    <ligand>
        <name>FMN</name>
        <dbReference type="ChEBI" id="CHEBI:58210"/>
    </ligand>
</feature>
<evidence type="ECO:0000259" key="8">
    <source>
        <dbReference type="Pfam" id="PF10590"/>
    </source>
</evidence>
<feature type="binding site" evidence="6">
    <location>
        <position position="128"/>
    </location>
    <ligand>
        <name>substrate</name>
    </ligand>
</feature>
<evidence type="ECO:0000256" key="5">
    <source>
        <dbReference type="ARBA" id="ARBA00023096"/>
    </source>
</evidence>
<dbReference type="Pfam" id="PF01243">
    <property type="entry name" value="PNPOx_N"/>
    <property type="match status" value="1"/>
</dbReference>
<dbReference type="NCBIfam" id="TIGR00558">
    <property type="entry name" value="pdxH"/>
    <property type="match status" value="1"/>
</dbReference>